<name>A0A815GEY1_ADIRI</name>
<organism evidence="1 2">
    <name type="scientific">Adineta ricciae</name>
    <name type="common">Rotifer</name>
    <dbReference type="NCBI Taxonomy" id="249248"/>
    <lineage>
        <taxon>Eukaryota</taxon>
        <taxon>Metazoa</taxon>
        <taxon>Spiralia</taxon>
        <taxon>Gnathifera</taxon>
        <taxon>Rotifera</taxon>
        <taxon>Eurotatoria</taxon>
        <taxon>Bdelloidea</taxon>
        <taxon>Adinetida</taxon>
        <taxon>Adinetidae</taxon>
        <taxon>Adineta</taxon>
    </lineage>
</organism>
<reference evidence="1" key="1">
    <citation type="submission" date="2021-02" db="EMBL/GenBank/DDBJ databases">
        <authorList>
            <person name="Nowell W R."/>
        </authorList>
    </citation>
    <scope>NUCLEOTIDE SEQUENCE</scope>
</reference>
<evidence type="ECO:0008006" key="3">
    <source>
        <dbReference type="Google" id="ProtNLM"/>
    </source>
</evidence>
<dbReference type="OrthoDB" id="9988614at2759"/>
<gene>
    <name evidence="1" type="ORF">EDS130_LOCUS32567</name>
</gene>
<dbReference type="Proteomes" id="UP000663852">
    <property type="component" value="Unassembled WGS sequence"/>
</dbReference>
<dbReference type="Gene3D" id="3.80.10.10">
    <property type="entry name" value="Ribonuclease Inhibitor"/>
    <property type="match status" value="1"/>
</dbReference>
<comment type="caution">
    <text evidence="1">The sequence shown here is derived from an EMBL/GenBank/DDBJ whole genome shotgun (WGS) entry which is preliminary data.</text>
</comment>
<dbReference type="EMBL" id="CAJNOJ010000251">
    <property type="protein sequence ID" value="CAF1337939.1"/>
    <property type="molecule type" value="Genomic_DNA"/>
</dbReference>
<protein>
    <recommendedName>
        <fullName evidence="3">F-box domain-containing protein</fullName>
    </recommendedName>
</protein>
<sequence>MLQFEWLPNEVLLEIFQYLHDVQLYCAFYGLNCRLNRLLAIHSRVYHFDFRSISKREFDLICKEHFPSISHRVKSLFLSNDDQTPNLFNRFYSYRFEFVRLQSLCIDSVNCLSLVNELLFECRRLTNLRRLCLFKCDFKDQKMFVDLIENIWNLKKLISCRIDHRFPYDLKLINETRNSTLENLSLENFQVDLNVLTHLFQCTPSLRQLNVSLIQRLETDRIHLEKPSTITLLKISFRKSFDFMYILFQNFPFLKRMVIQTFRLYLTGNDWKKIIRNCLPKLEDFQLKMEMKFPHPKHIEEQLEELIKSFQTQFWIEDKQWFVQCDWFNFGISQLATLYTIPYTFDEYLLTNKYWSKSTSPQNINYQSFHCVNNLTVINLNEKLDDFRNVDHLKLNLPLGNQFWLSLPWFDRLISLEITFVERSIYIPFQVLLDRSSRLQSICFGKCSDMEIVSKLTSQSVRRLDFLTKNVYKNYFTKQQCSTLRHSSLGSQCKSLLIPVESRTDVIYLAKSLPNLHSLTFQCKDDPFDDGFLHWFHRHLPSTCSVDRDANQTSHIRLWIR</sequence>
<accession>A0A815GEY1</accession>
<evidence type="ECO:0000313" key="2">
    <source>
        <dbReference type="Proteomes" id="UP000663852"/>
    </source>
</evidence>
<proteinExistence type="predicted"/>
<evidence type="ECO:0000313" key="1">
    <source>
        <dbReference type="EMBL" id="CAF1337939.1"/>
    </source>
</evidence>
<dbReference type="SUPFAM" id="SSF52047">
    <property type="entry name" value="RNI-like"/>
    <property type="match status" value="1"/>
</dbReference>
<dbReference type="AlphaFoldDB" id="A0A815GEY1"/>
<dbReference type="InterPro" id="IPR032675">
    <property type="entry name" value="LRR_dom_sf"/>
</dbReference>